<sequence length="139" mass="16156">MKVILFVTIIVLGGLSLATWLCMHLEDHLEWREWHVPRGTEFISYPLEYGEHDGLLMTDVEYATCKDLLEVRYTVENRNKGQTPVRNDLILAFQNGIGLRTVSPTTWTVMLEGAHARMTQSFRLRDRATRPVIQPDRTW</sequence>
<dbReference type="EMBL" id="SHPO01000010">
    <property type="protein sequence ID" value="TCD78685.1"/>
    <property type="molecule type" value="Genomic_DNA"/>
</dbReference>
<evidence type="ECO:0000313" key="2">
    <source>
        <dbReference type="EMBL" id="TCF71367.1"/>
    </source>
</evidence>
<dbReference type="RefSeq" id="WP_065445726.1">
    <property type="nucleotide sequence ID" value="NZ_BCYI01000049.1"/>
</dbReference>
<protein>
    <submittedName>
        <fullName evidence="1">Uncharacterized protein</fullName>
    </submittedName>
</protein>
<dbReference type="Proteomes" id="UP000292729">
    <property type="component" value="Unassembled WGS sequence"/>
</dbReference>
<dbReference type="Proteomes" id="UP000293475">
    <property type="component" value="Unassembled WGS sequence"/>
</dbReference>
<proteinExistence type="predicted"/>
<gene>
    <name evidence="1" type="ORF">MCC10004_0577</name>
    <name evidence="2" type="ORF">MCC10119_0714</name>
</gene>
<comment type="caution">
    <text evidence="1">The sequence shown here is derived from an EMBL/GenBank/DDBJ whole genome shotgun (WGS) entry which is preliminary data.</text>
</comment>
<accession>A0A4R0SFQ9</accession>
<evidence type="ECO:0000313" key="1">
    <source>
        <dbReference type="EMBL" id="TCD78685.1"/>
    </source>
</evidence>
<evidence type="ECO:0000313" key="4">
    <source>
        <dbReference type="Proteomes" id="UP000293475"/>
    </source>
</evidence>
<name>A0A4R0SFQ9_BIFLL</name>
<reference evidence="1" key="2">
    <citation type="submission" date="2019-02" db="EMBL/GenBank/DDBJ databases">
        <authorList>
            <person name="Odamaki T."/>
        </authorList>
    </citation>
    <scope>NUCLEOTIDE SEQUENCE</scope>
    <source>
        <strain evidence="1">MCC10004</strain>
        <strain evidence="2">MCC10119</strain>
    </source>
</reference>
<dbReference type="EMBL" id="SHTI01000013">
    <property type="protein sequence ID" value="TCF71367.1"/>
    <property type="molecule type" value="Genomic_DNA"/>
</dbReference>
<dbReference type="AlphaFoldDB" id="A0A4R0SFQ9"/>
<evidence type="ECO:0000313" key="3">
    <source>
        <dbReference type="Proteomes" id="UP000292729"/>
    </source>
</evidence>
<reference evidence="3 4" key="1">
    <citation type="journal article" date="2018" name="Sci. Rep.">
        <title>Genomic diversity and distribution of Bifidobacterium longum subsp. longum across the human lifespan.</title>
        <authorList>
            <person name="Odamaki T."/>
            <person name="Bottacini F."/>
            <person name="Kato K."/>
            <person name="Mitsuyama E."/>
            <person name="Yoshida K."/>
            <person name="Horigome A."/>
            <person name="Xiao J.Z."/>
            <person name="van Sinderen D."/>
        </authorList>
    </citation>
    <scope>NUCLEOTIDE SEQUENCE [LARGE SCALE GENOMIC DNA]</scope>
    <source>
        <strain evidence="1 4">MCC10004</strain>
        <strain evidence="2 3">MCC10119</strain>
    </source>
</reference>
<organism evidence="1 4">
    <name type="scientific">Bifidobacterium longum subsp. longum</name>
    <dbReference type="NCBI Taxonomy" id="1679"/>
    <lineage>
        <taxon>Bacteria</taxon>
        <taxon>Bacillati</taxon>
        <taxon>Actinomycetota</taxon>
        <taxon>Actinomycetes</taxon>
        <taxon>Bifidobacteriales</taxon>
        <taxon>Bifidobacteriaceae</taxon>
        <taxon>Bifidobacterium</taxon>
    </lineage>
</organism>